<feature type="region of interest" description="Disordered" evidence="1">
    <location>
        <begin position="49"/>
        <end position="80"/>
    </location>
</feature>
<dbReference type="Proteomes" id="UP001176941">
    <property type="component" value="Chromosome 16"/>
</dbReference>
<sequence length="110" mass="12316">MEDMQCKYQCACHLRFSRGTQPRGEGERFNCNELADVIMEAEKSTIYRKQARDQESQSCAKFQSKFEGSRPRRADGVSPGVSVGILKAEDGCSSPKTVMQNERILPPSIP</sequence>
<organism evidence="2 3">
    <name type="scientific">Rangifer tarandus platyrhynchus</name>
    <name type="common">Svalbard reindeer</name>
    <dbReference type="NCBI Taxonomy" id="3082113"/>
    <lineage>
        <taxon>Eukaryota</taxon>
        <taxon>Metazoa</taxon>
        <taxon>Chordata</taxon>
        <taxon>Craniata</taxon>
        <taxon>Vertebrata</taxon>
        <taxon>Euteleostomi</taxon>
        <taxon>Mammalia</taxon>
        <taxon>Eutheria</taxon>
        <taxon>Laurasiatheria</taxon>
        <taxon>Artiodactyla</taxon>
        <taxon>Ruminantia</taxon>
        <taxon>Pecora</taxon>
        <taxon>Cervidae</taxon>
        <taxon>Odocoileinae</taxon>
        <taxon>Rangifer</taxon>
    </lineage>
</organism>
<accession>A0ABN8YAF9</accession>
<protein>
    <submittedName>
        <fullName evidence="2">Uncharacterized protein</fullName>
    </submittedName>
</protein>
<evidence type="ECO:0000256" key="1">
    <source>
        <dbReference type="SAM" id="MobiDB-lite"/>
    </source>
</evidence>
<reference evidence="2" key="1">
    <citation type="submission" date="2023-04" db="EMBL/GenBank/DDBJ databases">
        <authorList>
            <consortium name="ELIXIR-Norway"/>
        </authorList>
    </citation>
    <scope>NUCLEOTIDE SEQUENCE [LARGE SCALE GENOMIC DNA]</scope>
</reference>
<evidence type="ECO:0000313" key="3">
    <source>
        <dbReference type="Proteomes" id="UP001176941"/>
    </source>
</evidence>
<name>A0ABN8YAF9_RANTA</name>
<keyword evidence="3" id="KW-1185">Reference proteome</keyword>
<evidence type="ECO:0000313" key="2">
    <source>
        <dbReference type="EMBL" id="CAI9158171.1"/>
    </source>
</evidence>
<gene>
    <name evidence="2" type="ORF">MRATA1EN1_LOCUS7133</name>
</gene>
<proteinExistence type="predicted"/>
<dbReference type="EMBL" id="OX459952">
    <property type="protein sequence ID" value="CAI9158171.1"/>
    <property type="molecule type" value="Genomic_DNA"/>
</dbReference>